<dbReference type="Proteomes" id="UP001276659">
    <property type="component" value="Unassembled WGS sequence"/>
</dbReference>
<evidence type="ECO:0000256" key="1">
    <source>
        <dbReference type="SAM" id="MobiDB-lite"/>
    </source>
</evidence>
<feature type="region of interest" description="Disordered" evidence="1">
    <location>
        <begin position="118"/>
        <end position="230"/>
    </location>
</feature>
<evidence type="ECO:0000313" key="3">
    <source>
        <dbReference type="Proteomes" id="UP001276659"/>
    </source>
</evidence>
<sequence>MTDPPNLGPNLPGFCPNPWGLLDFQDIAIFYWPDLRDFSLEEQCLILKHRNARLKDITPEELERIEEWMSDSDTINIEGRKVDLWEWRKGLKNKELRKLVKKMEEDLKWATGMWDYKNPATRKDDEVPKHGLSHRSKEHESSKSAREKRADGKPKQGLTPRRSPRRKKSRVIEYSSDDELPTLGLEHRKKAAKVSKSPAKRRKADEVSEQALPSQQRKKRSVIEDSEDDE</sequence>
<feature type="compositionally biased region" description="Basic residues" evidence="1">
    <location>
        <begin position="187"/>
        <end position="202"/>
    </location>
</feature>
<reference evidence="2" key="1">
    <citation type="submission" date="2022-11" db="EMBL/GenBank/DDBJ databases">
        <title>Chromosomal genome sequence assembly and mating type (MAT) locus characterization of the leprose asexual lichenized fungus Lepraria neglecta (Nyl.) Erichsen.</title>
        <authorList>
            <person name="Allen J.L."/>
            <person name="Pfeffer B."/>
        </authorList>
    </citation>
    <scope>NUCLEOTIDE SEQUENCE</scope>
    <source>
        <strain evidence="2">Allen 5258</strain>
    </source>
</reference>
<name>A0AAE0DIN1_9LECA</name>
<gene>
    <name evidence="2" type="ORF">OEA41_004896</name>
</gene>
<proteinExistence type="predicted"/>
<protein>
    <submittedName>
        <fullName evidence="2">Uncharacterized protein</fullName>
    </submittedName>
</protein>
<feature type="compositionally biased region" description="Basic and acidic residues" evidence="1">
    <location>
        <begin position="121"/>
        <end position="154"/>
    </location>
</feature>
<comment type="caution">
    <text evidence="2">The sequence shown here is derived from an EMBL/GenBank/DDBJ whole genome shotgun (WGS) entry which is preliminary data.</text>
</comment>
<dbReference type="AlphaFoldDB" id="A0AAE0DIN1"/>
<evidence type="ECO:0000313" key="2">
    <source>
        <dbReference type="EMBL" id="KAK3168448.1"/>
    </source>
</evidence>
<keyword evidence="3" id="KW-1185">Reference proteome</keyword>
<dbReference type="EMBL" id="JASNWA010000010">
    <property type="protein sequence ID" value="KAK3168448.1"/>
    <property type="molecule type" value="Genomic_DNA"/>
</dbReference>
<accession>A0AAE0DIN1</accession>
<organism evidence="2 3">
    <name type="scientific">Lepraria neglecta</name>
    <dbReference type="NCBI Taxonomy" id="209136"/>
    <lineage>
        <taxon>Eukaryota</taxon>
        <taxon>Fungi</taxon>
        <taxon>Dikarya</taxon>
        <taxon>Ascomycota</taxon>
        <taxon>Pezizomycotina</taxon>
        <taxon>Lecanoromycetes</taxon>
        <taxon>OSLEUM clade</taxon>
        <taxon>Lecanoromycetidae</taxon>
        <taxon>Lecanorales</taxon>
        <taxon>Lecanorineae</taxon>
        <taxon>Stereocaulaceae</taxon>
        <taxon>Lepraria</taxon>
    </lineage>
</organism>